<dbReference type="KEGG" id="ipa:Isop_1888"/>
<dbReference type="InParanoid" id="E8R237"/>
<keyword evidence="3" id="KW-1185">Reference proteome</keyword>
<dbReference type="Proteomes" id="UP000008631">
    <property type="component" value="Chromosome"/>
</dbReference>
<sequence length="111" mass="12321">MLIRLVALTTALSLASASNAQAQVFDPFFYGDGFGKSVRVGVGFDRFGGKSVVVGVNKGFHPGFHRGFHPGFHRGFHPGFHRGFHPGFHRGFHPGFHRGFRGGFYDPFCYY</sequence>
<protein>
    <submittedName>
        <fullName evidence="2">Uncharacterized protein</fullName>
    </submittedName>
</protein>
<reference key="1">
    <citation type="submission" date="2010-11" db="EMBL/GenBank/DDBJ databases">
        <title>The complete sequence of chromosome of Isophaera pallida ATCC 43644.</title>
        <authorList>
            <consortium name="US DOE Joint Genome Institute (JGI-PGF)"/>
            <person name="Lucas S."/>
            <person name="Copeland A."/>
            <person name="Lapidus A."/>
            <person name="Bruce D."/>
            <person name="Goodwin L."/>
            <person name="Pitluck S."/>
            <person name="Kyrpides N."/>
            <person name="Mavromatis K."/>
            <person name="Pagani I."/>
            <person name="Ivanova N."/>
            <person name="Saunders E."/>
            <person name="Brettin T."/>
            <person name="Detter J.C."/>
            <person name="Han C."/>
            <person name="Tapia R."/>
            <person name="Land M."/>
            <person name="Hauser L."/>
            <person name="Markowitz V."/>
            <person name="Cheng J.-F."/>
            <person name="Hugenholtz P."/>
            <person name="Woyke T."/>
            <person name="Wu D."/>
            <person name="Eisen J.A."/>
        </authorList>
    </citation>
    <scope>NUCLEOTIDE SEQUENCE</scope>
    <source>
        <strain>ATCC 43644</strain>
    </source>
</reference>
<proteinExistence type="predicted"/>
<gene>
    <name evidence="2" type="ordered locus">Isop_1888</name>
</gene>
<name>E8R237_ISOPI</name>
<evidence type="ECO:0000313" key="2">
    <source>
        <dbReference type="EMBL" id="ADV62469.1"/>
    </source>
</evidence>
<organism evidence="2 3">
    <name type="scientific">Isosphaera pallida (strain ATCC 43644 / DSM 9630 / IS1B)</name>
    <dbReference type="NCBI Taxonomy" id="575540"/>
    <lineage>
        <taxon>Bacteria</taxon>
        <taxon>Pseudomonadati</taxon>
        <taxon>Planctomycetota</taxon>
        <taxon>Planctomycetia</taxon>
        <taxon>Isosphaerales</taxon>
        <taxon>Isosphaeraceae</taxon>
        <taxon>Isosphaera</taxon>
    </lineage>
</organism>
<dbReference type="RefSeq" id="WP_013564757.1">
    <property type="nucleotide sequence ID" value="NC_014962.1"/>
</dbReference>
<evidence type="ECO:0000256" key="1">
    <source>
        <dbReference type="SAM" id="SignalP"/>
    </source>
</evidence>
<feature type="signal peptide" evidence="1">
    <location>
        <begin position="1"/>
        <end position="22"/>
    </location>
</feature>
<keyword evidence="1" id="KW-0732">Signal</keyword>
<dbReference type="HOGENOM" id="CLU_2154933_0_0_0"/>
<reference evidence="2 3" key="2">
    <citation type="journal article" date="2011" name="Stand. Genomic Sci.">
        <title>Complete genome sequence of Isosphaera pallida type strain (IS1B).</title>
        <authorList>
            <consortium name="US DOE Joint Genome Institute (JGI-PGF)"/>
            <person name="Goker M."/>
            <person name="Cleland D."/>
            <person name="Saunders E."/>
            <person name="Lapidus A."/>
            <person name="Nolan M."/>
            <person name="Lucas S."/>
            <person name="Hammon N."/>
            <person name="Deshpande S."/>
            <person name="Cheng J.F."/>
            <person name="Tapia R."/>
            <person name="Han C."/>
            <person name="Goodwin L."/>
            <person name="Pitluck S."/>
            <person name="Liolios K."/>
            <person name="Pagani I."/>
            <person name="Ivanova N."/>
            <person name="Mavromatis K."/>
            <person name="Pati A."/>
            <person name="Chen A."/>
            <person name="Palaniappan K."/>
            <person name="Land M."/>
            <person name="Hauser L."/>
            <person name="Chang Y.J."/>
            <person name="Jeffries C.D."/>
            <person name="Detter J.C."/>
            <person name="Beck B."/>
            <person name="Woyke T."/>
            <person name="Bristow J."/>
            <person name="Eisen J.A."/>
            <person name="Markowitz V."/>
            <person name="Hugenholtz P."/>
            <person name="Kyrpides N.C."/>
            <person name="Klenk H.P."/>
        </authorList>
    </citation>
    <scope>NUCLEOTIDE SEQUENCE [LARGE SCALE GENOMIC DNA]</scope>
    <source>
        <strain evidence="3">ATCC 43644 / DSM 9630 / IS1B</strain>
    </source>
</reference>
<dbReference type="EMBL" id="CP002353">
    <property type="protein sequence ID" value="ADV62469.1"/>
    <property type="molecule type" value="Genomic_DNA"/>
</dbReference>
<feature type="chain" id="PRO_5003229979" evidence="1">
    <location>
        <begin position="23"/>
        <end position="111"/>
    </location>
</feature>
<evidence type="ECO:0000313" key="3">
    <source>
        <dbReference type="Proteomes" id="UP000008631"/>
    </source>
</evidence>
<accession>E8R237</accession>
<dbReference type="STRING" id="575540.Isop_1888"/>
<dbReference type="AlphaFoldDB" id="E8R237"/>